<dbReference type="InterPro" id="IPR008928">
    <property type="entry name" value="6-hairpin_glycosidase_sf"/>
</dbReference>
<protein>
    <submittedName>
        <fullName evidence="3">Glycogen debranching protein</fullName>
    </submittedName>
</protein>
<dbReference type="AlphaFoldDB" id="A0A6G4X6U1"/>
<dbReference type="Pfam" id="PF14742">
    <property type="entry name" value="GDE_N_bis"/>
    <property type="match status" value="1"/>
</dbReference>
<dbReference type="Gene3D" id="1.50.10.10">
    <property type="match status" value="1"/>
</dbReference>
<evidence type="ECO:0000256" key="1">
    <source>
        <dbReference type="SAM" id="MobiDB-lite"/>
    </source>
</evidence>
<name>A0A6G4X6U1_9ACTN</name>
<feature type="region of interest" description="Disordered" evidence="1">
    <location>
        <begin position="242"/>
        <end position="284"/>
    </location>
</feature>
<comment type="caution">
    <text evidence="3">The sequence shown here is derived from an EMBL/GenBank/DDBJ whole genome shotgun (WGS) entry which is preliminary data.</text>
</comment>
<dbReference type="Proteomes" id="UP000477722">
    <property type="component" value="Unassembled WGS sequence"/>
</dbReference>
<keyword evidence="4" id="KW-1185">Reference proteome</keyword>
<sequence length="729" mass="75719">MSLFPQSTARRRPSTSASGRAPAVEDAGARHAASSPLASRRTEEFQPAHSSLICVAAPALAISADHGQLRAEGLEGFYHSGVRTLARCQVRLAGREPVPLQGRMTSAGEARFVSAVRAATGNGPDPEVTVVRLRSADGTERLTVHNSAERTVRLPLEVRLGTDLGELGAIAIGRPGAELPAAVHGSGLRWSAEGTHATVTARPAPDSSWASAGVLQWDWTLPPGDSRSLTFRIELEGSRNRNAVHSYGGGAAPAPGTPASGDPPAPGPDSPRRAAAGSSGGSRMSGLLAHWSEARAEGDDGRVDELFRTSLDDLSALLLRDPAAPADIHLAAGVPWRCALAPAESLRAARMLLPLGTRLACGTLHTLARIQRRSGGADDGWIPGTLRHAGPRAAPSCTGVEATLLFPTVLAEAWRWGLPGRDMERLLPAAERCLAWTLRVATGPGYVPDPAPGGPFRCEVQAHAHRAALLGAGLLDAHGIGDGSELRQWAAELRRRFAEEFWRDDRGGGRPLAFRARNGAEEGALCASAAELLDTGLASGGQQAPGLLDRAGTEQLARLLGGPALDSGWGLRSLSSKEQGYNPFGHSSGAVRVRETATAVAGLSAAGFEKEATSLLCGVLDAAGTFGYRLPEMYAAEQRTRGSTPLPHPAACRPAAVAAAGAVQLLATLAGIRPDVPAGTVALRPMSSAPLGAVQLTGLRVAERPFAVRISRLGMGMVEEAADGLQLCG</sequence>
<dbReference type="EMBL" id="JAAKZZ010000489">
    <property type="protein sequence ID" value="NGO72567.1"/>
    <property type="molecule type" value="Genomic_DNA"/>
</dbReference>
<reference evidence="3 4" key="1">
    <citation type="submission" date="2020-02" db="EMBL/GenBank/DDBJ databases">
        <title>Whole-genome analyses of novel actinobacteria.</title>
        <authorList>
            <person name="Sahin N."/>
            <person name="Tatar D."/>
        </authorList>
    </citation>
    <scope>NUCLEOTIDE SEQUENCE [LARGE SCALE GENOMIC DNA]</scope>
    <source>
        <strain evidence="3 4">SB3404</strain>
    </source>
</reference>
<dbReference type="SUPFAM" id="SSF48208">
    <property type="entry name" value="Six-hairpin glycosidases"/>
    <property type="match status" value="1"/>
</dbReference>
<dbReference type="InterPro" id="IPR012341">
    <property type="entry name" value="6hp_glycosidase-like_sf"/>
</dbReference>
<dbReference type="InterPro" id="IPR032856">
    <property type="entry name" value="GDE_N_bis"/>
</dbReference>
<gene>
    <name evidence="3" type="ORF">G5C65_30270</name>
</gene>
<dbReference type="RefSeq" id="WP_165302247.1">
    <property type="nucleotide sequence ID" value="NZ_JAAKZZ010000489.1"/>
</dbReference>
<evidence type="ECO:0000259" key="2">
    <source>
        <dbReference type="Pfam" id="PF14742"/>
    </source>
</evidence>
<accession>A0A6G4X6U1</accession>
<evidence type="ECO:0000313" key="3">
    <source>
        <dbReference type="EMBL" id="NGO72567.1"/>
    </source>
</evidence>
<organism evidence="3 4">
    <name type="scientific">Streptomyces boncukensis</name>
    <dbReference type="NCBI Taxonomy" id="2711219"/>
    <lineage>
        <taxon>Bacteria</taxon>
        <taxon>Bacillati</taxon>
        <taxon>Actinomycetota</taxon>
        <taxon>Actinomycetes</taxon>
        <taxon>Kitasatosporales</taxon>
        <taxon>Streptomycetaceae</taxon>
        <taxon>Streptomyces</taxon>
    </lineage>
</organism>
<evidence type="ECO:0000313" key="4">
    <source>
        <dbReference type="Proteomes" id="UP000477722"/>
    </source>
</evidence>
<dbReference type="GO" id="GO:0005975">
    <property type="term" value="P:carbohydrate metabolic process"/>
    <property type="evidence" value="ECO:0007669"/>
    <property type="project" value="InterPro"/>
</dbReference>
<feature type="domain" description="Putative glycogen debranching enzyme N-terminal" evidence="2">
    <location>
        <begin position="57"/>
        <end position="231"/>
    </location>
</feature>
<proteinExistence type="predicted"/>
<feature type="region of interest" description="Disordered" evidence="1">
    <location>
        <begin position="1"/>
        <end position="43"/>
    </location>
</feature>